<dbReference type="PANTHER" id="PTHR47723:SF19">
    <property type="entry name" value="POLYNUCLEOTIDYL TRANSFERASE, RIBONUCLEASE H-LIKE SUPERFAMILY PROTEIN"/>
    <property type="match status" value="1"/>
</dbReference>
<name>A0A6A2WAF2_HIBSY</name>
<dbReference type="EMBL" id="VEPZ02001782">
    <property type="protein sequence ID" value="KAE8655043.1"/>
    <property type="molecule type" value="Genomic_DNA"/>
</dbReference>
<keyword evidence="3" id="KW-1185">Reference proteome</keyword>
<dbReference type="AlphaFoldDB" id="A0A6A2WAF2"/>
<evidence type="ECO:0000259" key="1">
    <source>
        <dbReference type="Pfam" id="PF13966"/>
    </source>
</evidence>
<dbReference type="InterPro" id="IPR053151">
    <property type="entry name" value="RNase_H-like"/>
</dbReference>
<sequence length="320" mass="35782">MLLLLMVVGIGFSLISFLSLRPSKWNSCNPKWNSIWSLPIQERIKYFLWLSIRDKLFSNLSRWHRNLTDNPASSICGAVEKSSIHILGDCKDTKFIWMSTIRPAQYNSFFSLPTEDWILVNIQSNNLFAGTGIPWKIMFSSITWQVLKRRNSTIFTGQSQSTTALLGQSKSWASYCLSGHPQMDSCFPLNTIQEEVRWLPAPTSWVTLNSDGSVSTSSSITSAGGLIGDSHGNWLVDCSEAFKLVTSPTAYSCPLALVRAISHLISRAWCVDFTLIRREANFPADFITKMSHPTDGSTAIFSIPPHGLHNLLSRDLYGPP</sequence>
<feature type="domain" description="Reverse transcriptase zinc-binding" evidence="1">
    <location>
        <begin position="27"/>
        <end position="97"/>
    </location>
</feature>
<dbReference type="InterPro" id="IPR026960">
    <property type="entry name" value="RVT-Znf"/>
</dbReference>
<dbReference type="PANTHER" id="PTHR47723">
    <property type="entry name" value="OS05G0353850 PROTEIN"/>
    <property type="match status" value="1"/>
</dbReference>
<comment type="caution">
    <text evidence="2">The sequence shown here is derived from an EMBL/GenBank/DDBJ whole genome shotgun (WGS) entry which is preliminary data.</text>
</comment>
<organism evidence="2 3">
    <name type="scientific">Hibiscus syriacus</name>
    <name type="common">Rose of Sharon</name>
    <dbReference type="NCBI Taxonomy" id="106335"/>
    <lineage>
        <taxon>Eukaryota</taxon>
        <taxon>Viridiplantae</taxon>
        <taxon>Streptophyta</taxon>
        <taxon>Embryophyta</taxon>
        <taxon>Tracheophyta</taxon>
        <taxon>Spermatophyta</taxon>
        <taxon>Magnoliopsida</taxon>
        <taxon>eudicotyledons</taxon>
        <taxon>Gunneridae</taxon>
        <taxon>Pentapetalae</taxon>
        <taxon>rosids</taxon>
        <taxon>malvids</taxon>
        <taxon>Malvales</taxon>
        <taxon>Malvaceae</taxon>
        <taxon>Malvoideae</taxon>
        <taxon>Hibiscus</taxon>
    </lineage>
</organism>
<evidence type="ECO:0000313" key="2">
    <source>
        <dbReference type="EMBL" id="KAE8655043.1"/>
    </source>
</evidence>
<reference evidence="2" key="1">
    <citation type="submission" date="2019-09" db="EMBL/GenBank/DDBJ databases">
        <title>Draft genome information of white flower Hibiscus syriacus.</title>
        <authorList>
            <person name="Kim Y.-M."/>
        </authorList>
    </citation>
    <scope>NUCLEOTIDE SEQUENCE [LARGE SCALE GENOMIC DNA]</scope>
    <source>
        <strain evidence="2">YM2019G1</strain>
    </source>
</reference>
<dbReference type="Proteomes" id="UP000436088">
    <property type="component" value="Unassembled WGS sequence"/>
</dbReference>
<gene>
    <name evidence="2" type="ORF">F3Y22_tig00117034pilonHSYRG00573</name>
</gene>
<proteinExistence type="predicted"/>
<accession>A0A6A2WAF2</accession>
<evidence type="ECO:0000313" key="3">
    <source>
        <dbReference type="Proteomes" id="UP000436088"/>
    </source>
</evidence>
<dbReference type="Pfam" id="PF13966">
    <property type="entry name" value="zf-RVT"/>
    <property type="match status" value="1"/>
</dbReference>
<protein>
    <recommendedName>
        <fullName evidence="1">Reverse transcriptase zinc-binding domain-containing protein</fullName>
    </recommendedName>
</protein>